<name>A0A2M4DHK8_ANODA</name>
<dbReference type="AlphaFoldDB" id="A0A2M4DHK8"/>
<feature type="compositionally biased region" description="Basic and acidic residues" evidence="1">
    <location>
        <begin position="56"/>
        <end position="69"/>
    </location>
</feature>
<evidence type="ECO:0000313" key="2">
    <source>
        <dbReference type="EMBL" id="MBW77046.1"/>
    </source>
</evidence>
<evidence type="ECO:0000256" key="1">
    <source>
        <dbReference type="SAM" id="MobiDB-lite"/>
    </source>
</evidence>
<feature type="region of interest" description="Disordered" evidence="1">
    <location>
        <begin position="50"/>
        <end position="79"/>
    </location>
</feature>
<organism evidence="2">
    <name type="scientific">Anopheles darlingi</name>
    <name type="common">Mosquito</name>
    <dbReference type="NCBI Taxonomy" id="43151"/>
    <lineage>
        <taxon>Eukaryota</taxon>
        <taxon>Metazoa</taxon>
        <taxon>Ecdysozoa</taxon>
        <taxon>Arthropoda</taxon>
        <taxon>Hexapoda</taxon>
        <taxon>Insecta</taxon>
        <taxon>Pterygota</taxon>
        <taxon>Neoptera</taxon>
        <taxon>Endopterygota</taxon>
        <taxon>Diptera</taxon>
        <taxon>Nematocera</taxon>
        <taxon>Culicoidea</taxon>
        <taxon>Culicidae</taxon>
        <taxon>Anophelinae</taxon>
        <taxon>Anopheles</taxon>
    </lineage>
</organism>
<accession>A0A2M4DHK8</accession>
<proteinExistence type="predicted"/>
<sequence length="79" mass="8615">MDPAARLLLLLRTLIDGDTSRAVRSSQNPLLHIVPFSGCCDGVGLPSPLTPPVPRRFPEPLPHRPDGPRTVRHPSCCSR</sequence>
<dbReference type="EMBL" id="GGFL01012868">
    <property type="protein sequence ID" value="MBW77046.1"/>
    <property type="molecule type" value="Transcribed_RNA"/>
</dbReference>
<protein>
    <submittedName>
        <fullName evidence="2">Putative secreted protein</fullName>
    </submittedName>
</protein>
<reference evidence="2" key="1">
    <citation type="submission" date="2018-01" db="EMBL/GenBank/DDBJ databases">
        <title>An insight into the sialome of Amazonian anophelines.</title>
        <authorList>
            <person name="Ribeiro J.M."/>
            <person name="Scarpassa V."/>
            <person name="Calvo E."/>
        </authorList>
    </citation>
    <scope>NUCLEOTIDE SEQUENCE</scope>
</reference>